<proteinExistence type="predicted"/>
<dbReference type="Proteomes" id="UP000392867">
    <property type="component" value="Unassembled WGS sequence"/>
</dbReference>
<sequence>MFCDVCFWHLLSVLLGVFMSVDVIKQIQSIQDKGIIIYSKYRANEFDRDDVYRESYTLIIEFNHLIAEHAVHDEKLINHTVCILNELRSIAIN</sequence>
<evidence type="ECO:0000313" key="1">
    <source>
        <dbReference type="EMBL" id="MPU50103.1"/>
    </source>
</evidence>
<evidence type="ECO:0000313" key="2">
    <source>
        <dbReference type="Proteomes" id="UP000392867"/>
    </source>
</evidence>
<protein>
    <submittedName>
        <fullName evidence="1">Uncharacterized protein</fullName>
    </submittedName>
</protein>
<dbReference type="AlphaFoldDB" id="A0A5N8HAR1"/>
<name>A0A5N8HAR1_ECOLX</name>
<comment type="caution">
    <text evidence="1">The sequence shown here is derived from an EMBL/GenBank/DDBJ whole genome shotgun (WGS) entry which is preliminary data.</text>
</comment>
<accession>A0A5N8HAR1</accession>
<organism evidence="1 2">
    <name type="scientific">Escherichia coli</name>
    <dbReference type="NCBI Taxonomy" id="562"/>
    <lineage>
        <taxon>Bacteria</taxon>
        <taxon>Pseudomonadati</taxon>
        <taxon>Pseudomonadota</taxon>
        <taxon>Gammaproteobacteria</taxon>
        <taxon>Enterobacterales</taxon>
        <taxon>Enterobacteriaceae</taxon>
        <taxon>Escherichia</taxon>
    </lineage>
</organism>
<reference evidence="1 2" key="1">
    <citation type="submission" date="2019-08" db="EMBL/GenBank/DDBJ databases">
        <title>Identification of Water Treatment Resistant and Multidrug Resistant Urinary Pathogenic Escherichia coli in Wastewater.</title>
        <authorList>
            <person name="Neumann N."/>
        </authorList>
    </citation>
    <scope>NUCLEOTIDE SEQUENCE [LARGE SCALE GENOMIC DNA]</scope>
    <source>
        <strain evidence="1 2">WU2356</strain>
    </source>
</reference>
<dbReference type="EMBL" id="VOTT01000321">
    <property type="protein sequence ID" value="MPU50103.1"/>
    <property type="molecule type" value="Genomic_DNA"/>
</dbReference>
<gene>
    <name evidence="1" type="ORF">FVB16_14955</name>
</gene>